<evidence type="ECO:0000256" key="8">
    <source>
        <dbReference type="PROSITE-ProRule" id="PRU00504"/>
    </source>
</evidence>
<dbReference type="PANTHER" id="PTHR43289:SF6">
    <property type="entry name" value="SERINE_THREONINE-PROTEIN KINASE NEKL-3"/>
    <property type="match status" value="1"/>
</dbReference>
<evidence type="ECO:0000256" key="3">
    <source>
        <dbReference type="ARBA" id="ARBA00022679"/>
    </source>
</evidence>
<dbReference type="RefSeq" id="WP_091278423.1">
    <property type="nucleotide sequence ID" value="NZ_FAOZ01000011.1"/>
</dbReference>
<evidence type="ECO:0000256" key="11">
    <source>
        <dbReference type="SAM" id="Phobius"/>
    </source>
</evidence>
<evidence type="ECO:0000313" key="14">
    <source>
        <dbReference type="Proteomes" id="UP000198802"/>
    </source>
</evidence>
<dbReference type="AlphaFoldDB" id="A0A0S4QNQ0"/>
<feature type="compositionally biased region" description="Gly residues" evidence="10">
    <location>
        <begin position="464"/>
        <end position="478"/>
    </location>
</feature>
<evidence type="ECO:0000256" key="4">
    <source>
        <dbReference type="ARBA" id="ARBA00022737"/>
    </source>
</evidence>
<feature type="binding site" evidence="9">
    <location>
        <position position="44"/>
    </location>
    <ligand>
        <name>ATP</name>
        <dbReference type="ChEBI" id="CHEBI:30616"/>
    </ligand>
</feature>
<keyword evidence="2 13" id="KW-0723">Serine/threonine-protein kinase</keyword>
<feature type="repeat" description="NHL" evidence="8">
    <location>
        <begin position="673"/>
        <end position="709"/>
    </location>
</feature>
<dbReference type="InterPro" id="IPR056822">
    <property type="entry name" value="TEN_NHL"/>
</dbReference>
<dbReference type="EMBL" id="FAOZ01000011">
    <property type="protein sequence ID" value="CUU57265.1"/>
    <property type="molecule type" value="Genomic_DNA"/>
</dbReference>
<evidence type="ECO:0000256" key="9">
    <source>
        <dbReference type="PROSITE-ProRule" id="PRU10141"/>
    </source>
</evidence>
<dbReference type="GO" id="GO:0005524">
    <property type="term" value="F:ATP binding"/>
    <property type="evidence" value="ECO:0007669"/>
    <property type="project" value="UniProtKB-UniRule"/>
</dbReference>
<dbReference type="SUPFAM" id="SSF56112">
    <property type="entry name" value="Protein kinase-like (PK-like)"/>
    <property type="match status" value="1"/>
</dbReference>
<dbReference type="Gene3D" id="2.120.10.30">
    <property type="entry name" value="TolB, C-terminal domain"/>
    <property type="match status" value="3"/>
</dbReference>
<keyword evidence="11" id="KW-1133">Transmembrane helix</keyword>
<dbReference type="PROSITE" id="PS00108">
    <property type="entry name" value="PROTEIN_KINASE_ST"/>
    <property type="match status" value="1"/>
</dbReference>
<dbReference type="InterPro" id="IPR000719">
    <property type="entry name" value="Prot_kinase_dom"/>
</dbReference>
<evidence type="ECO:0000256" key="6">
    <source>
        <dbReference type="ARBA" id="ARBA00022777"/>
    </source>
</evidence>
<dbReference type="Pfam" id="PF00069">
    <property type="entry name" value="Pkinase"/>
    <property type="match status" value="1"/>
</dbReference>
<keyword evidence="5 9" id="KW-0547">Nucleotide-binding</keyword>
<dbReference type="PROSITE" id="PS00107">
    <property type="entry name" value="PROTEIN_KINASE_ATP"/>
    <property type="match status" value="1"/>
</dbReference>
<dbReference type="InterPro" id="IPR017441">
    <property type="entry name" value="Protein_kinase_ATP_BS"/>
</dbReference>
<sequence>MLIDRSLVEAALPGYAVEGDLGKGGYGLVLAGQHRLIGRKVAIKILLDTSDDPDLRARFLSEARVLAELDHPHIVRIHDYVEHQGTCLLVMELLSGGTLKQRMATGKLSPETICAIGIAASAALATAHSHGVLHRDVKPDNMMFDGAGLLKVTDFGIAKIFDGAETTASAILGTPRYMAPEQIMGGRLFPSTDLYALAGVLYEMLADRPLFGRQMAVQPLTHHHLSVMPEPLTMVPAPISAVIMRTLAKEPGARFSDASELAQELAAAGTRSFGPGWFARSEVKVRVDDDIRAALGGTGTGMQSGAAPTVRASGGFPTGGPGGMGGPSYPPGSGQQGPGQPAGGGYRGQPQGGPQGQPHPGYPGTGAQLPGMSRPGQPGYNQAGYNQPGYSQPGYSQPGYGQPGGSTPHPRPLQGPPSTTPAPGPLTPPGSTPHPRPVGPPPGSTPQPAPLGRPGPTRPFPGQPGQGGSNFGGQGWGGANAAPTQRPPAQNVPPGSQRPPGHRNQDSNDNSRTLIIAAVVFVLVVALTVGLVVALSGGGGKDDGGDEVRSSPANAVAYSGAAVTVQGLSPYSLSIDDQGALLITSLATDRLQKISATGSVSDLAGTGSGGFSGDGGPATAAKLDGPGSAVTDGKGNIYIPDARNYRIRKIASDGTISTIAGTGVAGYSGDGGPATAAQLKSAEKLAVAPDGSIYIADYENHRIRKIGTDGIITTIAGTGVDGYSGEGGPATAATLNGPNDVEVASDGTLYIANLGSDTIQKINTDGTIHTVAGTGEQGYSGDGGPATKAQLSIPSVSVGSNGTLYIADYGNNRIRKVDANGTITTIAGTGSEGSSGDGGPATEAKFTDPSSVVEDSTGALYIADSGNNRIRRIAPDGTITTIAE</sequence>
<evidence type="ECO:0000259" key="12">
    <source>
        <dbReference type="PROSITE" id="PS50011"/>
    </source>
</evidence>
<feature type="compositionally biased region" description="Gly residues" evidence="10">
    <location>
        <begin position="334"/>
        <end position="355"/>
    </location>
</feature>
<proteinExistence type="predicted"/>
<feature type="transmembrane region" description="Helical" evidence="11">
    <location>
        <begin position="514"/>
        <end position="535"/>
    </location>
</feature>
<evidence type="ECO:0000256" key="5">
    <source>
        <dbReference type="ARBA" id="ARBA00022741"/>
    </source>
</evidence>
<dbReference type="Pfam" id="PF25021">
    <property type="entry name" value="TEN_NHL"/>
    <property type="match status" value="1"/>
</dbReference>
<feature type="domain" description="Protein kinase" evidence="12">
    <location>
        <begin position="15"/>
        <end position="266"/>
    </location>
</feature>
<evidence type="ECO:0000256" key="7">
    <source>
        <dbReference type="ARBA" id="ARBA00022840"/>
    </source>
</evidence>
<evidence type="ECO:0000256" key="10">
    <source>
        <dbReference type="SAM" id="MobiDB-lite"/>
    </source>
</evidence>
<keyword evidence="6 13" id="KW-0418">Kinase</keyword>
<feature type="compositionally biased region" description="Gly residues" evidence="10">
    <location>
        <begin position="830"/>
        <end position="839"/>
    </location>
</feature>
<accession>A0A0S4QNQ0</accession>
<dbReference type="InterPro" id="IPR011042">
    <property type="entry name" value="6-blade_b-propeller_TolB-like"/>
</dbReference>
<keyword evidence="14" id="KW-1185">Reference proteome</keyword>
<keyword evidence="11" id="KW-0812">Transmembrane</keyword>
<evidence type="ECO:0000256" key="2">
    <source>
        <dbReference type="ARBA" id="ARBA00022527"/>
    </source>
</evidence>
<dbReference type="InterPro" id="IPR011009">
    <property type="entry name" value="Kinase-like_dom_sf"/>
</dbReference>
<evidence type="ECO:0000313" key="13">
    <source>
        <dbReference type="EMBL" id="CUU57265.1"/>
    </source>
</evidence>
<dbReference type="CDD" id="cd14014">
    <property type="entry name" value="STKc_PknB_like"/>
    <property type="match status" value="1"/>
</dbReference>
<dbReference type="PANTHER" id="PTHR43289">
    <property type="entry name" value="MITOGEN-ACTIVATED PROTEIN KINASE KINASE KINASE 20-RELATED"/>
    <property type="match status" value="1"/>
</dbReference>
<keyword evidence="4" id="KW-0677">Repeat</keyword>
<dbReference type="InterPro" id="IPR001258">
    <property type="entry name" value="NHL_repeat"/>
</dbReference>
<gene>
    <name evidence="13" type="ORF">Ga0074812_111101</name>
</gene>
<keyword evidence="7 9" id="KW-0067">ATP-binding</keyword>
<dbReference type="InterPro" id="IPR008271">
    <property type="entry name" value="Ser/Thr_kinase_AS"/>
</dbReference>
<dbReference type="GO" id="GO:0004674">
    <property type="term" value="F:protein serine/threonine kinase activity"/>
    <property type="evidence" value="ECO:0007669"/>
    <property type="project" value="UniProtKB-KW"/>
</dbReference>
<evidence type="ECO:0000256" key="1">
    <source>
        <dbReference type="ARBA" id="ARBA00012513"/>
    </source>
</evidence>
<dbReference type="SUPFAM" id="SSF101898">
    <property type="entry name" value="NHL repeat"/>
    <property type="match status" value="1"/>
</dbReference>
<dbReference type="SMART" id="SM00220">
    <property type="entry name" value="S_TKc"/>
    <property type="match status" value="1"/>
</dbReference>
<dbReference type="EC" id="2.7.11.1" evidence="1"/>
<organism evidence="13 14">
    <name type="scientific">Parafrankia irregularis</name>
    <dbReference type="NCBI Taxonomy" id="795642"/>
    <lineage>
        <taxon>Bacteria</taxon>
        <taxon>Bacillati</taxon>
        <taxon>Actinomycetota</taxon>
        <taxon>Actinomycetes</taxon>
        <taxon>Frankiales</taxon>
        <taxon>Frankiaceae</taxon>
        <taxon>Parafrankia</taxon>
    </lineage>
</organism>
<feature type="region of interest" description="Disordered" evidence="10">
    <location>
        <begin position="827"/>
        <end position="850"/>
    </location>
</feature>
<feature type="compositionally biased region" description="Gly residues" evidence="10">
    <location>
        <begin position="316"/>
        <end position="326"/>
    </location>
</feature>
<keyword evidence="11" id="KW-0472">Membrane</keyword>
<dbReference type="PROSITE" id="PS51125">
    <property type="entry name" value="NHL"/>
    <property type="match status" value="1"/>
</dbReference>
<reference evidence="14" key="1">
    <citation type="submission" date="2015-11" db="EMBL/GenBank/DDBJ databases">
        <authorList>
            <person name="Varghese N."/>
        </authorList>
    </citation>
    <scope>NUCLEOTIDE SEQUENCE [LARGE SCALE GENOMIC DNA]</scope>
    <source>
        <strain evidence="14">DSM 45899</strain>
    </source>
</reference>
<dbReference type="Proteomes" id="UP000198802">
    <property type="component" value="Unassembled WGS sequence"/>
</dbReference>
<feature type="region of interest" description="Disordered" evidence="10">
    <location>
        <begin position="296"/>
        <end position="509"/>
    </location>
</feature>
<keyword evidence="3" id="KW-0808">Transferase</keyword>
<dbReference type="Gene3D" id="1.10.510.10">
    <property type="entry name" value="Transferase(Phosphotransferase) domain 1"/>
    <property type="match status" value="1"/>
</dbReference>
<feature type="compositionally biased region" description="Low complexity" evidence="10">
    <location>
        <begin position="387"/>
        <end position="400"/>
    </location>
</feature>
<feature type="compositionally biased region" description="Pro residues" evidence="10">
    <location>
        <begin position="409"/>
        <end position="462"/>
    </location>
</feature>
<dbReference type="PROSITE" id="PS50011">
    <property type="entry name" value="PROTEIN_KINASE_DOM"/>
    <property type="match status" value="1"/>
</dbReference>
<name>A0A0S4QNQ0_9ACTN</name>
<protein>
    <recommendedName>
        <fullName evidence="1">non-specific serine/threonine protein kinase</fullName>
        <ecNumber evidence="1">2.7.11.1</ecNumber>
    </recommendedName>
</protein>